<evidence type="ECO:0000313" key="7">
    <source>
        <dbReference type="Proteomes" id="UP000478837"/>
    </source>
</evidence>
<dbReference type="AlphaFoldDB" id="A0A6L9MW83"/>
<dbReference type="Pfam" id="PF00126">
    <property type="entry name" value="HTH_1"/>
    <property type="match status" value="1"/>
</dbReference>
<organism evidence="6 7">
    <name type="scientific">Alteromonas hispanica</name>
    <dbReference type="NCBI Taxonomy" id="315421"/>
    <lineage>
        <taxon>Bacteria</taxon>
        <taxon>Pseudomonadati</taxon>
        <taxon>Pseudomonadota</taxon>
        <taxon>Gammaproteobacteria</taxon>
        <taxon>Alteromonadales</taxon>
        <taxon>Alteromonadaceae</taxon>
        <taxon>Alteromonas/Salinimonas group</taxon>
        <taxon>Alteromonas</taxon>
    </lineage>
</organism>
<accession>A0A6L9MW83</accession>
<dbReference type="Gene3D" id="3.40.190.290">
    <property type="match status" value="1"/>
</dbReference>
<protein>
    <submittedName>
        <fullName evidence="6">LysR family transcriptional regulator</fullName>
    </submittedName>
</protein>
<evidence type="ECO:0000313" key="6">
    <source>
        <dbReference type="EMBL" id="NDW22438.1"/>
    </source>
</evidence>
<dbReference type="FunFam" id="1.10.10.10:FF:000001">
    <property type="entry name" value="LysR family transcriptional regulator"/>
    <property type="match status" value="1"/>
</dbReference>
<dbReference type="FunFam" id="3.40.190.290:FF:000001">
    <property type="entry name" value="Transcriptional regulator, LysR family"/>
    <property type="match status" value="1"/>
</dbReference>
<gene>
    <name evidence="6" type="ORF">GTW09_12970</name>
</gene>
<evidence type="ECO:0000256" key="2">
    <source>
        <dbReference type="ARBA" id="ARBA00023015"/>
    </source>
</evidence>
<dbReference type="SUPFAM" id="SSF53850">
    <property type="entry name" value="Periplasmic binding protein-like II"/>
    <property type="match status" value="1"/>
</dbReference>
<sequence length="292" mass="32046">MKNLDGIVEFCSVASVGNFTGAANRLDTSVAQVSRKVATLEKRLGVKLLHRTTRNVSLTEAGKLYFEQTNPALSVLENAQLSVSALQQSPQGLIKLTAPVAFGEAFIAPLLNRFLETYSGISIQCAFSNDTLDIVEQGLDLAIRIGKLEDSSLIAKKLATRQLYVCGSREYLQNNSIPTSLEDLKQHSLLVGSQPYWRFLINNDVQTVSVSGRVRYNSGNALKAAAINGLGLTQLPGFYVRDSIAQGQLVEVLPDYKDKQEAIWAVFPSNRNVAPKIRLLVDFLSENLTDDR</sequence>
<name>A0A6L9MW83_9ALTE</name>
<dbReference type="PROSITE" id="PS50931">
    <property type="entry name" value="HTH_LYSR"/>
    <property type="match status" value="1"/>
</dbReference>
<dbReference type="InterPro" id="IPR036388">
    <property type="entry name" value="WH-like_DNA-bd_sf"/>
</dbReference>
<dbReference type="InterPro" id="IPR036390">
    <property type="entry name" value="WH_DNA-bd_sf"/>
</dbReference>
<comment type="caution">
    <text evidence="6">The sequence shown here is derived from an EMBL/GenBank/DDBJ whole genome shotgun (WGS) entry which is preliminary data.</text>
</comment>
<dbReference type="RefSeq" id="WP_163112229.1">
    <property type="nucleotide sequence ID" value="NZ_JAAAWP010000008.1"/>
</dbReference>
<dbReference type="PANTHER" id="PTHR30537:SF10">
    <property type="entry name" value="TRANSCRIPTIONAL REGULATOR-RELATED"/>
    <property type="match status" value="1"/>
</dbReference>
<dbReference type="Proteomes" id="UP000478837">
    <property type="component" value="Unassembled WGS sequence"/>
</dbReference>
<comment type="similarity">
    <text evidence="1">Belongs to the LysR transcriptional regulatory family.</text>
</comment>
<keyword evidence="2" id="KW-0805">Transcription regulation</keyword>
<dbReference type="SUPFAM" id="SSF46785">
    <property type="entry name" value="Winged helix' DNA-binding domain"/>
    <property type="match status" value="1"/>
</dbReference>
<keyword evidence="7" id="KW-1185">Reference proteome</keyword>
<dbReference type="InterPro" id="IPR058163">
    <property type="entry name" value="LysR-type_TF_proteobact-type"/>
</dbReference>
<dbReference type="Gene3D" id="1.10.10.10">
    <property type="entry name" value="Winged helix-like DNA-binding domain superfamily/Winged helix DNA-binding domain"/>
    <property type="match status" value="1"/>
</dbReference>
<dbReference type="InterPro" id="IPR005119">
    <property type="entry name" value="LysR_subst-bd"/>
</dbReference>
<dbReference type="GO" id="GO:0003700">
    <property type="term" value="F:DNA-binding transcription factor activity"/>
    <property type="evidence" value="ECO:0007669"/>
    <property type="project" value="InterPro"/>
</dbReference>
<evidence type="ECO:0000256" key="4">
    <source>
        <dbReference type="ARBA" id="ARBA00023163"/>
    </source>
</evidence>
<dbReference type="GO" id="GO:0006351">
    <property type="term" value="P:DNA-templated transcription"/>
    <property type="evidence" value="ECO:0007669"/>
    <property type="project" value="TreeGrafter"/>
</dbReference>
<keyword evidence="4" id="KW-0804">Transcription</keyword>
<dbReference type="PANTHER" id="PTHR30537">
    <property type="entry name" value="HTH-TYPE TRANSCRIPTIONAL REGULATOR"/>
    <property type="match status" value="1"/>
</dbReference>
<dbReference type="Pfam" id="PF03466">
    <property type="entry name" value="LysR_substrate"/>
    <property type="match status" value="1"/>
</dbReference>
<feature type="domain" description="HTH lysR-type" evidence="5">
    <location>
        <begin position="1"/>
        <end position="59"/>
    </location>
</feature>
<dbReference type="EMBL" id="JAAAWP010000008">
    <property type="protein sequence ID" value="NDW22438.1"/>
    <property type="molecule type" value="Genomic_DNA"/>
</dbReference>
<keyword evidence="3" id="KW-0238">DNA-binding</keyword>
<evidence type="ECO:0000259" key="5">
    <source>
        <dbReference type="PROSITE" id="PS50931"/>
    </source>
</evidence>
<reference evidence="6 7" key="1">
    <citation type="submission" date="2020-01" db="EMBL/GenBank/DDBJ databases">
        <title>Genomes of bacteria type strains.</title>
        <authorList>
            <person name="Chen J."/>
            <person name="Zhu S."/>
            <person name="Yang J."/>
        </authorList>
    </citation>
    <scope>NUCLEOTIDE SEQUENCE [LARGE SCALE GENOMIC DNA]</scope>
    <source>
        <strain evidence="6 7">LMG 22958</strain>
    </source>
</reference>
<evidence type="ECO:0000256" key="3">
    <source>
        <dbReference type="ARBA" id="ARBA00023125"/>
    </source>
</evidence>
<evidence type="ECO:0000256" key="1">
    <source>
        <dbReference type="ARBA" id="ARBA00009437"/>
    </source>
</evidence>
<proteinExistence type="inferred from homology"/>
<dbReference type="GO" id="GO:0043565">
    <property type="term" value="F:sequence-specific DNA binding"/>
    <property type="evidence" value="ECO:0007669"/>
    <property type="project" value="TreeGrafter"/>
</dbReference>
<dbReference type="InterPro" id="IPR000847">
    <property type="entry name" value="LysR_HTH_N"/>
</dbReference>